<organism evidence="1 2">
    <name type="scientific">Inconstantimicrobium mannanitabidum</name>
    <dbReference type="NCBI Taxonomy" id="1604901"/>
    <lineage>
        <taxon>Bacteria</taxon>
        <taxon>Bacillati</taxon>
        <taxon>Bacillota</taxon>
        <taxon>Clostridia</taxon>
        <taxon>Eubacteriales</taxon>
        <taxon>Clostridiaceae</taxon>
        <taxon>Inconstantimicrobium</taxon>
    </lineage>
</organism>
<evidence type="ECO:0000313" key="2">
    <source>
        <dbReference type="Proteomes" id="UP001058074"/>
    </source>
</evidence>
<reference evidence="1" key="1">
    <citation type="journal article" date="2025" name="Int. J. Syst. Evol. Microbiol.">
        <title>Inconstantimicrobium mannanitabidum sp. nov., a novel member of the family Clostridiaceae isolated from anoxic soil under the treatment of reductive soil disinfestation.</title>
        <authorList>
            <person name="Ueki A."/>
            <person name="Tonouchi A."/>
            <person name="Honma S."/>
            <person name="Kaku N."/>
            <person name="Ueki K."/>
        </authorList>
    </citation>
    <scope>NUCLEOTIDE SEQUENCE</scope>
    <source>
        <strain evidence="1">TW13</strain>
    </source>
</reference>
<protein>
    <submittedName>
        <fullName evidence="1">Uncharacterized protein</fullName>
    </submittedName>
</protein>
<dbReference type="Proteomes" id="UP001058074">
    <property type="component" value="Unassembled WGS sequence"/>
</dbReference>
<gene>
    <name evidence="1" type="ORF">rsdtw13_04390</name>
</gene>
<keyword evidence="2" id="KW-1185">Reference proteome</keyword>
<sequence length="111" mass="12250">MKKLIPFLLTLICLSFNTIIVTPALVGNVFKEGIYQLSDLNSSPNNLYTIQNVSSNDGVYIAIFDNKNTITTQSVKLGPNSLKYKLLPLNPTDRIMIVGDGDVYISPRTAE</sequence>
<comment type="caution">
    <text evidence="1">The sequence shown here is derived from an EMBL/GenBank/DDBJ whole genome shotgun (WGS) entry which is preliminary data.</text>
</comment>
<proteinExistence type="predicted"/>
<evidence type="ECO:0000313" key="1">
    <source>
        <dbReference type="EMBL" id="GKX65181.1"/>
    </source>
</evidence>
<accession>A0ACB5R831</accession>
<name>A0ACB5R831_9CLOT</name>
<dbReference type="EMBL" id="BROD01000001">
    <property type="protein sequence ID" value="GKX65181.1"/>
    <property type="molecule type" value="Genomic_DNA"/>
</dbReference>